<dbReference type="PRINTS" id="PR00888">
    <property type="entry name" value="SM22CALPONIN"/>
</dbReference>
<dbReference type="PANTHER" id="PTHR47385">
    <property type="entry name" value="CALPONIN"/>
    <property type="match status" value="1"/>
</dbReference>
<dbReference type="InterPro" id="IPR003096">
    <property type="entry name" value="SM22_calponin"/>
</dbReference>
<sequence>MSKLYGLDKELAEREAAKRDPDLEERVRAYLEELTGEDVGEDLLESLKDGTILCKAMNAVKPGVIKKIHESSMPFKQMENIQSFLRACRSELGMAEFDLFTTADLYDGKSIVNVTNGLVAFSRAASRAGYTGTALGPKEADKQEAREWAHNPNAGISKLNQGSVETMDKKEIDRSGNPTFGADNAKKVWGKKTVG</sequence>
<dbReference type="Pfam" id="PF00307">
    <property type="entry name" value="CH"/>
    <property type="match status" value="1"/>
</dbReference>
<dbReference type="SMART" id="SM00033">
    <property type="entry name" value="CH"/>
    <property type="match status" value="1"/>
</dbReference>
<dbReference type="GO" id="GO:0051015">
    <property type="term" value="F:actin filament binding"/>
    <property type="evidence" value="ECO:0007669"/>
    <property type="project" value="TreeGrafter"/>
</dbReference>
<gene>
    <name evidence="3" type="ORF">FCC1311_067042</name>
</gene>
<dbReference type="EMBL" id="BEYU01000076">
    <property type="protein sequence ID" value="GBG30485.1"/>
    <property type="molecule type" value="Genomic_DNA"/>
</dbReference>
<accession>A0A2R5GIQ5</accession>
<dbReference type="GO" id="GO:0007015">
    <property type="term" value="P:actin filament organization"/>
    <property type="evidence" value="ECO:0007669"/>
    <property type="project" value="TreeGrafter"/>
</dbReference>
<dbReference type="InParanoid" id="A0A2R5GIQ5"/>
<evidence type="ECO:0000259" key="2">
    <source>
        <dbReference type="PROSITE" id="PS50021"/>
    </source>
</evidence>
<keyword evidence="4" id="KW-1185">Reference proteome</keyword>
<reference evidence="3 4" key="1">
    <citation type="submission" date="2017-12" db="EMBL/GenBank/DDBJ databases">
        <title>Sequencing, de novo assembly and annotation of complete genome of a new Thraustochytrid species, strain FCC1311.</title>
        <authorList>
            <person name="Sedici K."/>
            <person name="Godart F."/>
            <person name="Aiese Cigliano R."/>
            <person name="Sanseverino W."/>
            <person name="Barakat M."/>
            <person name="Ortet P."/>
            <person name="Marechal E."/>
            <person name="Cagnac O."/>
            <person name="Amato A."/>
        </authorList>
    </citation>
    <scope>NUCLEOTIDE SEQUENCE [LARGE SCALE GENOMIC DNA]</scope>
</reference>
<evidence type="ECO:0000313" key="3">
    <source>
        <dbReference type="EMBL" id="GBG30485.1"/>
    </source>
</evidence>
<evidence type="ECO:0000313" key="4">
    <source>
        <dbReference type="Proteomes" id="UP000241890"/>
    </source>
</evidence>
<feature type="domain" description="Calponin-homology (CH)" evidence="2">
    <location>
        <begin position="21"/>
        <end position="125"/>
    </location>
</feature>
<dbReference type="SUPFAM" id="SSF47576">
    <property type="entry name" value="Calponin-homology domain, CH-domain"/>
    <property type="match status" value="1"/>
</dbReference>
<dbReference type="AlphaFoldDB" id="A0A2R5GIQ5"/>
<dbReference type="OrthoDB" id="21595at2759"/>
<dbReference type="InterPro" id="IPR001715">
    <property type="entry name" value="CH_dom"/>
</dbReference>
<dbReference type="Proteomes" id="UP000241890">
    <property type="component" value="Unassembled WGS sequence"/>
</dbReference>
<name>A0A2R5GIQ5_9STRA</name>
<evidence type="ECO:0000256" key="1">
    <source>
        <dbReference type="SAM" id="MobiDB-lite"/>
    </source>
</evidence>
<protein>
    <submittedName>
        <fullName evidence="3">Calponin-1</fullName>
    </submittedName>
</protein>
<comment type="caution">
    <text evidence="3">The sequence shown here is derived from an EMBL/GenBank/DDBJ whole genome shotgun (WGS) entry which is preliminary data.</text>
</comment>
<dbReference type="GO" id="GO:0015629">
    <property type="term" value="C:actin cytoskeleton"/>
    <property type="evidence" value="ECO:0007669"/>
    <property type="project" value="TreeGrafter"/>
</dbReference>
<dbReference type="PROSITE" id="PS50021">
    <property type="entry name" value="CH"/>
    <property type="match status" value="1"/>
</dbReference>
<dbReference type="InterPro" id="IPR050606">
    <property type="entry name" value="Calponin-like"/>
</dbReference>
<feature type="region of interest" description="Disordered" evidence="1">
    <location>
        <begin position="150"/>
        <end position="195"/>
    </location>
</feature>
<dbReference type="Gene3D" id="1.10.418.10">
    <property type="entry name" value="Calponin-like domain"/>
    <property type="match status" value="1"/>
</dbReference>
<proteinExistence type="predicted"/>
<organism evidence="3 4">
    <name type="scientific">Hondaea fermentalgiana</name>
    <dbReference type="NCBI Taxonomy" id="2315210"/>
    <lineage>
        <taxon>Eukaryota</taxon>
        <taxon>Sar</taxon>
        <taxon>Stramenopiles</taxon>
        <taxon>Bigyra</taxon>
        <taxon>Labyrinthulomycetes</taxon>
        <taxon>Thraustochytrida</taxon>
        <taxon>Thraustochytriidae</taxon>
        <taxon>Hondaea</taxon>
    </lineage>
</organism>
<dbReference type="PANTHER" id="PTHR47385:SF14">
    <property type="entry name" value="TRANSGELIN"/>
    <property type="match status" value="1"/>
</dbReference>
<dbReference type="InterPro" id="IPR036872">
    <property type="entry name" value="CH_dom_sf"/>
</dbReference>